<sequence>MRSLPLVAAGAVALASLTVVGATTSTAHAAPADTAYALNGSSLLSFATADPSDVTAKPITGVAAGDTLVGLDVRPQNGQLYALGVNATADTATVYVVHEQTGYAAVVGTPGSVSFTTDGATTVDLPDPATVGYGFDINPAVDRIRVTAGSLNFRVNPNTGAPVDGNNGGGVATGTNPDGPTNSGTTTVDGSAYTNNLPTTANVTTLYTLDAATNSLYIQNPANSGTQNFVAAVTLGGSNLDFTAQGGFDIATGVDTLVSGTPVASGVGYAALTVAGATRLYSIDLVSGAATAIGPIGNGLLPIQGLALQRDVDEGYPLIGLNEAGTQLSRFSSTSPGTATTANVTGLTAGETLVDIAWRPQTGQLLGFGSNPATDTGTLYLVDPQGGGLAAIGAASSVAWAGTELPNPAVVGYGMDVNPAVDRVRITAGNGLNARINPSTGAPVVPADSPTTQPITAASYTNAYGGELTGRPTTLYGVDPDADQLVVLNPPNNGVATLPLPITLGGSTLDFSALVGLDIPEDVTVDTSNVAATGSAYAALTVVGTPGLYTLDLATGQATNLGALTSALRSIAIGQAGANRPVVTQPPPSASLVRAGKAKQQRKVVDTGRVLKCPAGFQAASCTTKLKAVATYKVKVKGKTKVRSAVVGAAVVKTAKGKSTRLKVALTKKGQRLLKQRGRLAAKVAIAAPTGPKAAVRTTIVKVTLLKKKL</sequence>
<protein>
    <submittedName>
        <fullName evidence="4">DUF4394 domain-containing protein</fullName>
    </submittedName>
</protein>
<dbReference type="Pfam" id="PF14339">
    <property type="entry name" value="DUF4394"/>
    <property type="match status" value="2"/>
</dbReference>
<name>A0ABW1LPC9_9ACTN</name>
<evidence type="ECO:0000259" key="3">
    <source>
        <dbReference type="Pfam" id="PF14339"/>
    </source>
</evidence>
<keyword evidence="2" id="KW-0732">Signal</keyword>
<dbReference type="Proteomes" id="UP001596135">
    <property type="component" value="Unassembled WGS sequence"/>
</dbReference>
<evidence type="ECO:0000256" key="1">
    <source>
        <dbReference type="SAM" id="MobiDB-lite"/>
    </source>
</evidence>
<keyword evidence="5" id="KW-1185">Reference proteome</keyword>
<organism evidence="4 5">
    <name type="scientific">Nocardioides hankookensis</name>
    <dbReference type="NCBI Taxonomy" id="443157"/>
    <lineage>
        <taxon>Bacteria</taxon>
        <taxon>Bacillati</taxon>
        <taxon>Actinomycetota</taxon>
        <taxon>Actinomycetes</taxon>
        <taxon>Propionibacteriales</taxon>
        <taxon>Nocardioidaceae</taxon>
        <taxon>Nocardioides</taxon>
    </lineage>
</organism>
<evidence type="ECO:0000256" key="2">
    <source>
        <dbReference type="SAM" id="SignalP"/>
    </source>
</evidence>
<feature type="chain" id="PRO_5045732104" evidence="2">
    <location>
        <begin position="30"/>
        <end position="710"/>
    </location>
</feature>
<feature type="domain" description="DUF4394" evidence="3">
    <location>
        <begin position="43"/>
        <end position="307"/>
    </location>
</feature>
<evidence type="ECO:0000313" key="4">
    <source>
        <dbReference type="EMBL" id="MFC6045117.1"/>
    </source>
</evidence>
<gene>
    <name evidence="4" type="ORF">ACFPYL_18660</name>
</gene>
<feature type="signal peptide" evidence="2">
    <location>
        <begin position="1"/>
        <end position="29"/>
    </location>
</feature>
<feature type="compositionally biased region" description="Polar residues" evidence="1">
    <location>
        <begin position="178"/>
        <end position="191"/>
    </location>
</feature>
<accession>A0ABW1LPC9</accession>
<dbReference type="EMBL" id="JBHSRJ010000008">
    <property type="protein sequence ID" value="MFC6045117.1"/>
    <property type="molecule type" value="Genomic_DNA"/>
</dbReference>
<evidence type="ECO:0000313" key="5">
    <source>
        <dbReference type="Proteomes" id="UP001596135"/>
    </source>
</evidence>
<feature type="region of interest" description="Disordered" evidence="1">
    <location>
        <begin position="157"/>
        <end position="191"/>
    </location>
</feature>
<reference evidence="5" key="1">
    <citation type="journal article" date="2019" name="Int. J. Syst. Evol. Microbiol.">
        <title>The Global Catalogue of Microorganisms (GCM) 10K type strain sequencing project: providing services to taxonomists for standard genome sequencing and annotation.</title>
        <authorList>
            <consortium name="The Broad Institute Genomics Platform"/>
            <consortium name="The Broad Institute Genome Sequencing Center for Infectious Disease"/>
            <person name="Wu L."/>
            <person name="Ma J."/>
        </authorList>
    </citation>
    <scope>NUCLEOTIDE SEQUENCE [LARGE SCALE GENOMIC DNA]</scope>
    <source>
        <strain evidence="5">CCUG 54522</strain>
    </source>
</reference>
<proteinExistence type="predicted"/>
<dbReference type="InterPro" id="IPR025507">
    <property type="entry name" value="DUF4394"/>
</dbReference>
<comment type="caution">
    <text evidence="4">The sequence shown here is derived from an EMBL/GenBank/DDBJ whole genome shotgun (WGS) entry which is preliminary data.</text>
</comment>
<feature type="domain" description="DUF4394" evidence="3">
    <location>
        <begin position="327"/>
        <end position="572"/>
    </location>
</feature>
<dbReference type="RefSeq" id="WP_379157716.1">
    <property type="nucleotide sequence ID" value="NZ_JBHSRJ010000008.1"/>
</dbReference>